<evidence type="ECO:0000313" key="2">
    <source>
        <dbReference type="EMBL" id="CAF5092923.1"/>
    </source>
</evidence>
<dbReference type="Proteomes" id="UP000676336">
    <property type="component" value="Unassembled WGS sequence"/>
</dbReference>
<organism evidence="2 4">
    <name type="scientific">Rotaria magnacalcarata</name>
    <dbReference type="NCBI Taxonomy" id="392030"/>
    <lineage>
        <taxon>Eukaryota</taxon>
        <taxon>Metazoa</taxon>
        <taxon>Spiralia</taxon>
        <taxon>Gnathifera</taxon>
        <taxon>Rotifera</taxon>
        <taxon>Eurotatoria</taxon>
        <taxon>Bdelloidea</taxon>
        <taxon>Philodinida</taxon>
        <taxon>Philodinidae</taxon>
        <taxon>Rotaria</taxon>
    </lineage>
</organism>
<dbReference type="EMBL" id="CAJOBI010244939">
    <property type="protein sequence ID" value="CAF5092923.1"/>
    <property type="molecule type" value="Genomic_DNA"/>
</dbReference>
<dbReference type="AlphaFoldDB" id="A0A8S3F152"/>
<evidence type="ECO:0000313" key="1">
    <source>
        <dbReference type="EMBL" id="CAF4968174.1"/>
    </source>
</evidence>
<dbReference type="Proteomes" id="UP000681967">
    <property type="component" value="Unassembled WGS sequence"/>
</dbReference>
<gene>
    <name evidence="1" type="ORF">BYL167_LOCUS54506</name>
    <name evidence="3" type="ORF">GIL414_LOCUS62875</name>
    <name evidence="2" type="ORF">SMN809_LOCUS61295</name>
</gene>
<dbReference type="EMBL" id="CAJOBH010192784">
    <property type="protein sequence ID" value="CAF4968174.1"/>
    <property type="molecule type" value="Genomic_DNA"/>
</dbReference>
<reference evidence="2" key="1">
    <citation type="submission" date="2021-02" db="EMBL/GenBank/DDBJ databases">
        <authorList>
            <person name="Nowell W R."/>
        </authorList>
    </citation>
    <scope>NUCLEOTIDE SEQUENCE</scope>
</reference>
<evidence type="ECO:0000313" key="4">
    <source>
        <dbReference type="Proteomes" id="UP000676336"/>
    </source>
</evidence>
<name>A0A8S3F152_9BILA</name>
<dbReference type="EMBL" id="CAJOBJ010256629">
    <property type="protein sequence ID" value="CAF5103864.1"/>
    <property type="molecule type" value="Genomic_DNA"/>
</dbReference>
<accession>A0A8S3F152</accession>
<comment type="caution">
    <text evidence="2">The sequence shown here is derived from an EMBL/GenBank/DDBJ whole genome shotgun (WGS) entry which is preliminary data.</text>
</comment>
<evidence type="ECO:0000313" key="3">
    <source>
        <dbReference type="EMBL" id="CAF5103864.1"/>
    </source>
</evidence>
<proteinExistence type="predicted"/>
<dbReference type="Proteomes" id="UP000681720">
    <property type="component" value="Unassembled WGS sequence"/>
</dbReference>
<feature type="non-terminal residue" evidence="2">
    <location>
        <position position="34"/>
    </location>
</feature>
<protein>
    <submittedName>
        <fullName evidence="2">Uncharacterized protein</fullName>
    </submittedName>
</protein>
<sequence>MDGKAGTLIAFACAPGTIAQDGTNEQNGLFTKYL</sequence>